<proteinExistence type="predicted"/>
<evidence type="ECO:0000313" key="1">
    <source>
        <dbReference type="EMBL" id="CAB4218895.1"/>
    </source>
</evidence>
<name>A0A6J5SUA2_9CAUD</name>
<sequence length="719" mass="80522">MLQIGNYDVLELSVPQKGMNQNVSAYQLPLDYAYVLENILSKPLGEGTVRFGTKRLQNPLSPVLDPDSRVMGSFGFVAPNGTEQLILYVQEFQQDHTADPLDFHIEGDFVFSFPTENAARYEQDTPIKIDYQVNGINTVYDVIADKTINAGGEVVLTVRQNNFPRPFENIQFRSVSFSTGTLYAYDTRTKTLSAPLRQNLSVACVPRSVVFLGKMLLCNGVDRVMTWDGRRLEDLSNFVKENATQLTRIDDRTFSFVCTDNFDISHYGAGSTVQFSTNGMTNKRIVANAIRAVNTVTVTVTANLHQFVQNQTQLFYQDWVPRFSFLSVAHNRIWALGEGAVGLALKAPDQALRVYYPYKSNSLTDWFNEQTKTVPSLDLTEQHGVPDTLEAITHLGEYMIFAGRVKTQVWTGTDPLQARFDNGDGSQSTLRYHTMLPTGIVHGDLILELPNDVFFITKTGLQSFSTLNIAKQFVANSYDAVDPLIRDFLTQALTSNDTYRSCRSFKYDSGPLVGFKIGSNPVLVSLFSTSLYSWSVFSGDFERATSFCSLNGTFYLSCQNSLFKYGDGNDGDTKSYGDQGGKALIPFSWSLPILHLKGKRFFGLRYDLTVDISSSFVLQEENEMSILISGDLPASYSFSSPCRFDMRGDALKTIPLTVVPDDLVTKKSIGLRLDKRVFVFQDRLKFLASQFWVTLKGYTKDGPVSLKKLKLYGTIERNG</sequence>
<dbReference type="EMBL" id="LR797461">
    <property type="protein sequence ID" value="CAB4218895.1"/>
    <property type="molecule type" value="Genomic_DNA"/>
</dbReference>
<accession>A0A6J5SUA2</accession>
<protein>
    <submittedName>
        <fullName evidence="1">Uncharacterized protein</fullName>
    </submittedName>
</protein>
<organism evidence="1">
    <name type="scientific">uncultured Caudovirales phage</name>
    <dbReference type="NCBI Taxonomy" id="2100421"/>
    <lineage>
        <taxon>Viruses</taxon>
        <taxon>Duplodnaviria</taxon>
        <taxon>Heunggongvirae</taxon>
        <taxon>Uroviricota</taxon>
        <taxon>Caudoviricetes</taxon>
        <taxon>Peduoviridae</taxon>
        <taxon>Maltschvirus</taxon>
        <taxon>Maltschvirus maltsch</taxon>
    </lineage>
</organism>
<gene>
    <name evidence="1" type="ORF">UFOVP1597_47</name>
</gene>
<reference evidence="1" key="1">
    <citation type="submission" date="2020-05" db="EMBL/GenBank/DDBJ databases">
        <authorList>
            <person name="Chiriac C."/>
            <person name="Salcher M."/>
            <person name="Ghai R."/>
            <person name="Kavagutti S V."/>
        </authorList>
    </citation>
    <scope>NUCLEOTIDE SEQUENCE</scope>
</reference>